<feature type="coiled-coil region" evidence="1">
    <location>
        <begin position="83"/>
        <end position="173"/>
    </location>
</feature>
<sequence length="183" mass="21449">MASKVFEKTSGEYDEARQVIEEAQEQVRLAENRKHTLRSEQDTRKRKENELLAEFNHKNVIFNELVKGSEANESRRDAVLKAINDGKQRIISCREEVRALQREIEHLSKGVLRSPRRIQREVDSLRDMSKQLRESCDAERQRIHDNADSILTIEKASKLLDERFTELERLREAVVSESYSSLR</sequence>
<dbReference type="AlphaFoldDB" id="A0A183F9J8"/>
<dbReference type="EMBL" id="UZAH01005179">
    <property type="protein sequence ID" value="VDO28748.1"/>
    <property type="molecule type" value="Genomic_DNA"/>
</dbReference>
<feature type="coiled-coil region" evidence="1">
    <location>
        <begin position="6"/>
        <end position="40"/>
    </location>
</feature>
<gene>
    <name evidence="2" type="ORF">HPBE_LOCUS2842</name>
</gene>
<reference evidence="2 3" key="1">
    <citation type="submission" date="2018-11" db="EMBL/GenBank/DDBJ databases">
        <authorList>
            <consortium name="Pathogen Informatics"/>
        </authorList>
    </citation>
    <scope>NUCLEOTIDE SEQUENCE [LARGE SCALE GENOMIC DNA]</scope>
</reference>
<accession>A0A3P7XG09</accession>
<protein>
    <submittedName>
        <fullName evidence="4">Myosin_tail_1 domain-containing protein</fullName>
    </submittedName>
</protein>
<evidence type="ECO:0000313" key="4">
    <source>
        <dbReference type="WBParaSite" id="HPBE_0000284001-mRNA-1"/>
    </source>
</evidence>
<reference evidence="4" key="2">
    <citation type="submission" date="2019-09" db="UniProtKB">
        <authorList>
            <consortium name="WormBaseParasite"/>
        </authorList>
    </citation>
    <scope>IDENTIFICATION</scope>
</reference>
<dbReference type="Proteomes" id="UP000050761">
    <property type="component" value="Unassembled WGS sequence"/>
</dbReference>
<evidence type="ECO:0000313" key="3">
    <source>
        <dbReference type="Proteomes" id="UP000050761"/>
    </source>
</evidence>
<keyword evidence="3" id="KW-1185">Reference proteome</keyword>
<organism evidence="3 4">
    <name type="scientific">Heligmosomoides polygyrus</name>
    <name type="common">Parasitic roundworm</name>
    <dbReference type="NCBI Taxonomy" id="6339"/>
    <lineage>
        <taxon>Eukaryota</taxon>
        <taxon>Metazoa</taxon>
        <taxon>Ecdysozoa</taxon>
        <taxon>Nematoda</taxon>
        <taxon>Chromadorea</taxon>
        <taxon>Rhabditida</taxon>
        <taxon>Rhabditina</taxon>
        <taxon>Rhabditomorpha</taxon>
        <taxon>Strongyloidea</taxon>
        <taxon>Heligmosomidae</taxon>
        <taxon>Heligmosomoides</taxon>
    </lineage>
</organism>
<accession>A0A183F9J8</accession>
<name>A0A183F9J8_HELPZ</name>
<dbReference type="OrthoDB" id="5862693at2759"/>
<proteinExistence type="predicted"/>
<keyword evidence="1" id="KW-0175">Coiled coil</keyword>
<evidence type="ECO:0000256" key="1">
    <source>
        <dbReference type="SAM" id="Coils"/>
    </source>
</evidence>
<evidence type="ECO:0000313" key="2">
    <source>
        <dbReference type="EMBL" id="VDO28748.1"/>
    </source>
</evidence>
<dbReference type="WBParaSite" id="HPBE_0000284001-mRNA-1">
    <property type="protein sequence ID" value="HPBE_0000284001-mRNA-1"/>
    <property type="gene ID" value="HPBE_0000284001"/>
</dbReference>